<keyword evidence="1" id="KW-0472">Membrane</keyword>
<dbReference type="AlphaFoldDB" id="A0A6J6ZTX9"/>
<reference evidence="2" key="1">
    <citation type="submission" date="2020-05" db="EMBL/GenBank/DDBJ databases">
        <authorList>
            <person name="Chiriac C."/>
            <person name="Salcher M."/>
            <person name="Ghai R."/>
            <person name="Kavagutti S V."/>
        </authorList>
    </citation>
    <scope>NUCLEOTIDE SEQUENCE</scope>
</reference>
<name>A0A6J6ZTX9_9ZZZZ</name>
<sequence>MRMPFLTSVVKVAVPVLIPPVIISNESVVKLPVETILAPVLPTVMGPVQVFLFFVFFNAP</sequence>
<evidence type="ECO:0000256" key="1">
    <source>
        <dbReference type="SAM" id="Phobius"/>
    </source>
</evidence>
<keyword evidence="1" id="KW-0812">Transmembrane</keyword>
<gene>
    <name evidence="2" type="ORF">UFOPK3124_01195</name>
</gene>
<accession>A0A6J6ZTX9</accession>
<feature type="transmembrane region" description="Helical" evidence="1">
    <location>
        <begin position="40"/>
        <end position="59"/>
    </location>
</feature>
<dbReference type="EMBL" id="CAFAAY010000135">
    <property type="protein sequence ID" value="CAB4823944.1"/>
    <property type="molecule type" value="Genomic_DNA"/>
</dbReference>
<keyword evidence="1" id="KW-1133">Transmembrane helix</keyword>
<protein>
    <submittedName>
        <fullName evidence="2">Unannotated protein</fullName>
    </submittedName>
</protein>
<evidence type="ECO:0000313" key="2">
    <source>
        <dbReference type="EMBL" id="CAB4823944.1"/>
    </source>
</evidence>
<proteinExistence type="predicted"/>
<organism evidence="2">
    <name type="scientific">freshwater metagenome</name>
    <dbReference type="NCBI Taxonomy" id="449393"/>
    <lineage>
        <taxon>unclassified sequences</taxon>
        <taxon>metagenomes</taxon>
        <taxon>ecological metagenomes</taxon>
    </lineage>
</organism>